<name>A0A2R8FFG1_9VIRU</name>
<reference evidence="1" key="1">
    <citation type="submission" date="2018-03" db="EMBL/GenBank/DDBJ databases">
        <authorList>
            <consortium name="Urmite Genomes"/>
        </authorList>
    </citation>
    <scope>NUCLEOTIDE SEQUENCE [LARGE SCALE GENOMIC DNA]</scope>
    <source>
        <strain evidence="1">IHUMI-S29</strain>
    </source>
</reference>
<proteinExistence type="predicted"/>
<protein>
    <submittedName>
        <fullName evidence="1">Ankyrin repeat-containing protein</fullName>
    </submittedName>
</protein>
<dbReference type="EMBL" id="LT994652">
    <property type="protein sequence ID" value="SPN79755.1"/>
    <property type="molecule type" value="Genomic_DNA"/>
</dbReference>
<dbReference type="Proteomes" id="UP000270547">
    <property type="component" value="Segment"/>
</dbReference>
<evidence type="ECO:0000313" key="1">
    <source>
        <dbReference type="EMBL" id="SPN79755.1"/>
    </source>
</evidence>
<dbReference type="SUPFAM" id="SSF140860">
    <property type="entry name" value="Pseudo ankyrin repeat-like"/>
    <property type="match status" value="1"/>
</dbReference>
<gene>
    <name evidence="1" type="ORF">ZAZAV_479</name>
</gene>
<accession>A0A2R8FFG1</accession>
<sequence length="238" mass="27905">MEIVYRTIFSFSEGYNFLNRQVCFEFRQLAPKIRGCVYLNQILKDGRGAIFTERRDMVVICIELGLFALLEVCRKYIPVDVCNIAAEKNNLSSLKWCMRKGYKVDGFIYHYIAKNNNLEMAKWVKSDPGIFWSCSAVICSYAAQEGRLEMLQWMRQEGFPWDESTCTGAAYYGHLEVLQWARTNDWFYRLAIKFFTKHGFVKNLLEREHLYSCCRRRTSRGSKVDTFMGLPLGCKYLP</sequence>
<organism evidence="1">
    <name type="scientific">Cedratvirus Zaza IHUMI</name>
    <dbReference type="NCBI Taxonomy" id="2126979"/>
    <lineage>
        <taxon>Viruses</taxon>
        <taxon>Pithoviruses</taxon>
    </lineage>
</organism>